<feature type="compositionally biased region" description="Polar residues" evidence="1">
    <location>
        <begin position="436"/>
        <end position="463"/>
    </location>
</feature>
<feature type="compositionally biased region" description="Acidic residues" evidence="1">
    <location>
        <begin position="1332"/>
        <end position="1343"/>
    </location>
</feature>
<feature type="compositionally biased region" description="Low complexity" evidence="1">
    <location>
        <begin position="725"/>
        <end position="734"/>
    </location>
</feature>
<dbReference type="Proteomes" id="UP000256645">
    <property type="component" value="Unassembled WGS sequence"/>
</dbReference>
<feature type="region of interest" description="Disordered" evidence="1">
    <location>
        <begin position="1"/>
        <end position="27"/>
    </location>
</feature>
<keyword evidence="3" id="KW-1185">Reference proteome</keyword>
<feature type="compositionally biased region" description="Basic and acidic residues" evidence="1">
    <location>
        <begin position="492"/>
        <end position="503"/>
    </location>
</feature>
<feature type="region of interest" description="Disordered" evidence="1">
    <location>
        <begin position="1062"/>
        <end position="1364"/>
    </location>
</feature>
<feature type="compositionally biased region" description="Low complexity" evidence="1">
    <location>
        <begin position="815"/>
        <end position="832"/>
    </location>
</feature>
<feature type="region of interest" description="Disordered" evidence="1">
    <location>
        <begin position="417"/>
        <end position="463"/>
    </location>
</feature>
<feature type="region of interest" description="Disordered" evidence="1">
    <location>
        <begin position="699"/>
        <end position="881"/>
    </location>
</feature>
<evidence type="ECO:0000313" key="3">
    <source>
        <dbReference type="Proteomes" id="UP000256645"/>
    </source>
</evidence>
<accession>A0A3D8QSM8</accession>
<sequence>MFPYQPEPEDSGGGFDPSQNPGLPSINVGYLPMQSSSLTLTTMDLDPRLQAQIEFPGGYRCQFCTQAMPQWADEEESGMNLGQLQLHLNNVHGISRDSIPEFVDSHAAQLLYNAGYTNQVQNNGVTHCELDYTTGLFIGDPRAVSSSIDDHRTQNLSAATNIHGKPQFQLNPTAINTYVEPQYELSPDNFDIDIEPQYQPGDSASNTNYINAQHQSIDTTSFNIDMTPPFQHQSQLVASTPAASTTNAIGSSASPDSGITHSIESPGIHGTKEFVCELCSKAIPNASLPRLSKDQILDHGRKFHRLQDDEFDQLLPDGGFTCQVCAEAMPNFGLPIMNKEMLEQHAYKFHRLNNTELPEYFQSAVIAILNATDGEQGVTTPSALSASQSPIASQPAAATCSSPFLMSSTTKRRYATAVPLADRPSAKTVFGGPRQPRNSKSTAPIQAQSASITNTPSASTNSPEFVVPQHVVFKAIVPPPSTTPKKNPGRRKATEVEDKEKAPPAKRKPRGKKTTKPNPDTTLASFATTDGYSCFICASHGVQSPSMNMQEIMGHGRGTHQLIGENLNEYFVSVMQSFFAAKHSSVNANTLRGILLPPFNSQTVVQSQASANLGLPEGLDTHEYRVSATAQAGGSLSSQSLIPCPNLRQGATMQTLGSSDLETQTVEMQPGSFEQELRRQLEISIGQTATSQRYQGLVGFTSPSPVNPGKLADVSEPRMGLSSVGQAQGPQQLHHPPPAPPFQQVSSAPIHKKHMSQSSTPQSLIQSSGPVNPLTPPPKPRYLQRKVGTASMGSLTLPTISTPPQSVNGVQSVGSTTPPTQDSWSTQSTSSPLMHATPSSTVSPDISAHSPIAGNHSLGHQTNLVQDSSGHLSHESGDSSMDTLFGDLEAMLNVELGISPAPIEVLESGQAEQQMLKQQDSQGVQQSSSMELDSILFDINADPMATSLADYVENSGLGLDKEWLKDLFGDELAQEACAHPVVAADSFVSEPKIAHADVTPATLSEEPSDSGDLNTALNLINKVPIADVKCSLSQISTSVVTAQTPSTEQTPTKEHVRKALNVPRAVPAGVQPVKNPDLKASGSHTSDKLPPTDLIENTQLQSAPVPKSKVQNVSIEKTPVPKRQTQAEPPQTRKVSITELDDEPPSRPRAPTPIHALNDSENKSSKDEGSQGDSVSTDEKEAKFTGLIDGKLVVCGKGGDANDSNSDSADEGRDSDSVDNATSPTIQDHSDDNINHEESESEAEGVLDQPTNRGKSGKSPRKAYSDKSSPGKSFKLKENPVARRHKAENSAEDGDQDDGEQDEASDTDDEQEPKSVRGADEEDSDHSVSDFTPEDADDSDYVDENTTHVIQRRTSGRSTRQTTLSYSKLNQGAITKHSKANGQFCSFIYQPNDDCHLNDHGKQVLLNIEELKDGIFRGSCSFVFNVKDINFSNEYGEKISLETLGWDVLNSLSEEEFMRLEELHGSQQLVLSAKMTPEQRITILHTSRIKLRKIGSVTYVDVFDHEPDTAVLSIKSS</sequence>
<dbReference type="OrthoDB" id="10338867at2759"/>
<organism evidence="2 3">
    <name type="scientific">Coleophoma cylindrospora</name>
    <dbReference type="NCBI Taxonomy" id="1849047"/>
    <lineage>
        <taxon>Eukaryota</taxon>
        <taxon>Fungi</taxon>
        <taxon>Dikarya</taxon>
        <taxon>Ascomycota</taxon>
        <taxon>Pezizomycotina</taxon>
        <taxon>Leotiomycetes</taxon>
        <taxon>Helotiales</taxon>
        <taxon>Dermateaceae</taxon>
        <taxon>Coleophoma</taxon>
    </lineage>
</organism>
<comment type="caution">
    <text evidence="2">The sequence shown here is derived from an EMBL/GenBank/DDBJ whole genome shotgun (WGS) entry which is preliminary data.</text>
</comment>
<feature type="compositionally biased region" description="Polar residues" evidence="1">
    <location>
        <begin position="1218"/>
        <end position="1227"/>
    </location>
</feature>
<proteinExistence type="predicted"/>
<protein>
    <submittedName>
        <fullName evidence="2">Uncharacterized protein</fullName>
    </submittedName>
</protein>
<feature type="compositionally biased region" description="Polar residues" evidence="1">
    <location>
        <begin position="791"/>
        <end position="814"/>
    </location>
</feature>
<feature type="region of interest" description="Disordered" evidence="1">
    <location>
        <begin position="243"/>
        <end position="264"/>
    </location>
</feature>
<feature type="compositionally biased region" description="Polar residues" evidence="1">
    <location>
        <begin position="756"/>
        <end position="770"/>
    </location>
</feature>
<feature type="compositionally biased region" description="Polar residues" evidence="1">
    <location>
        <begin position="243"/>
        <end position="263"/>
    </location>
</feature>
<evidence type="ECO:0000313" key="2">
    <source>
        <dbReference type="EMBL" id="RDW64819.1"/>
    </source>
</evidence>
<evidence type="ECO:0000256" key="1">
    <source>
        <dbReference type="SAM" id="MobiDB-lite"/>
    </source>
</evidence>
<feature type="compositionally biased region" description="Acidic residues" evidence="1">
    <location>
        <begin position="1290"/>
        <end position="1311"/>
    </location>
</feature>
<reference evidence="2 3" key="1">
    <citation type="journal article" date="2018" name="IMA Fungus">
        <title>IMA Genome-F 9: Draft genome sequence of Annulohypoxylon stygium, Aspergillus mulundensis, Berkeleyomyces basicola (syn. Thielaviopsis basicola), Ceratocystis smalleyi, two Cercospora beticola strains, Coleophoma cylindrospora, Fusarium fracticaudum, Phialophora cf. hyalina, and Morchella septimelata.</title>
        <authorList>
            <person name="Wingfield B.D."/>
            <person name="Bills G.F."/>
            <person name="Dong Y."/>
            <person name="Huang W."/>
            <person name="Nel W.J."/>
            <person name="Swalarsk-Parry B.S."/>
            <person name="Vaghefi N."/>
            <person name="Wilken P.M."/>
            <person name="An Z."/>
            <person name="de Beer Z.W."/>
            <person name="De Vos L."/>
            <person name="Chen L."/>
            <person name="Duong T.A."/>
            <person name="Gao Y."/>
            <person name="Hammerbacher A."/>
            <person name="Kikkert J.R."/>
            <person name="Li Y."/>
            <person name="Li H."/>
            <person name="Li K."/>
            <person name="Li Q."/>
            <person name="Liu X."/>
            <person name="Ma X."/>
            <person name="Naidoo K."/>
            <person name="Pethybridge S.J."/>
            <person name="Sun J."/>
            <person name="Steenkamp E.T."/>
            <person name="van der Nest M.A."/>
            <person name="van Wyk S."/>
            <person name="Wingfield M.J."/>
            <person name="Xiong C."/>
            <person name="Yue Q."/>
            <person name="Zhang X."/>
        </authorList>
    </citation>
    <scope>NUCLEOTIDE SEQUENCE [LARGE SCALE GENOMIC DNA]</scope>
    <source>
        <strain evidence="2 3">BP6252</strain>
    </source>
</reference>
<gene>
    <name evidence="2" type="ORF">BP6252_10470</name>
</gene>
<dbReference type="EMBL" id="PDLM01000012">
    <property type="protein sequence ID" value="RDW64819.1"/>
    <property type="molecule type" value="Genomic_DNA"/>
</dbReference>
<feature type="compositionally biased region" description="Basic and acidic residues" evidence="1">
    <location>
        <begin position="1228"/>
        <end position="1238"/>
    </location>
</feature>
<name>A0A3D8QSM8_9HELO</name>
<feature type="compositionally biased region" description="Basic and acidic residues" evidence="1">
    <location>
        <begin position="1158"/>
        <end position="1169"/>
    </location>
</feature>
<feature type="region of interest" description="Disordered" evidence="1">
    <location>
        <begin position="476"/>
        <end position="524"/>
    </location>
</feature>
<feature type="compositionally biased region" description="Basic residues" evidence="1">
    <location>
        <begin position="504"/>
        <end position="515"/>
    </location>
</feature>
<feature type="compositionally biased region" description="Polar residues" evidence="1">
    <location>
        <begin position="1123"/>
        <end position="1135"/>
    </location>
</feature>
<feature type="compositionally biased region" description="Polar residues" evidence="1">
    <location>
        <begin position="858"/>
        <end position="871"/>
    </location>
</feature>